<dbReference type="RefSeq" id="WP_345327485.1">
    <property type="nucleotide sequence ID" value="NZ_BAABGA010000107.1"/>
</dbReference>
<dbReference type="Proteomes" id="UP001500840">
    <property type="component" value="Unassembled WGS sequence"/>
</dbReference>
<comment type="caution">
    <text evidence="1">The sequence shown here is derived from an EMBL/GenBank/DDBJ whole genome shotgun (WGS) entry which is preliminary data.</text>
</comment>
<dbReference type="EMBL" id="BAABGA010000107">
    <property type="protein sequence ID" value="GAA4469519.1"/>
    <property type="molecule type" value="Genomic_DNA"/>
</dbReference>
<evidence type="ECO:0000313" key="1">
    <source>
        <dbReference type="EMBL" id="GAA4469519.1"/>
    </source>
</evidence>
<sequence>MAQQTAKSPVKGPVHEVRLGRIKATIWENETREGIRHNVSLTRIYKDGDTWKDSSSFGRDDLPLVAKVADLAHTWVYEHGKTTASVTPSESTQF</sequence>
<protein>
    <submittedName>
        <fullName evidence="1">Uncharacterized protein</fullName>
    </submittedName>
</protein>
<keyword evidence="2" id="KW-1185">Reference proteome</keyword>
<gene>
    <name evidence="1" type="ORF">GCM10023156_61670</name>
</gene>
<proteinExistence type="predicted"/>
<organism evidence="1 2">
    <name type="scientific">Novipirellula rosea</name>
    <dbReference type="NCBI Taxonomy" id="1031540"/>
    <lineage>
        <taxon>Bacteria</taxon>
        <taxon>Pseudomonadati</taxon>
        <taxon>Planctomycetota</taxon>
        <taxon>Planctomycetia</taxon>
        <taxon>Pirellulales</taxon>
        <taxon>Pirellulaceae</taxon>
        <taxon>Novipirellula</taxon>
    </lineage>
</organism>
<reference evidence="2" key="1">
    <citation type="journal article" date="2019" name="Int. J. Syst. Evol. Microbiol.">
        <title>The Global Catalogue of Microorganisms (GCM) 10K type strain sequencing project: providing services to taxonomists for standard genome sequencing and annotation.</title>
        <authorList>
            <consortium name="The Broad Institute Genomics Platform"/>
            <consortium name="The Broad Institute Genome Sequencing Center for Infectious Disease"/>
            <person name="Wu L."/>
            <person name="Ma J."/>
        </authorList>
    </citation>
    <scope>NUCLEOTIDE SEQUENCE [LARGE SCALE GENOMIC DNA]</scope>
    <source>
        <strain evidence="2">JCM 17759</strain>
    </source>
</reference>
<accession>A0ABP8NLZ8</accession>
<evidence type="ECO:0000313" key="2">
    <source>
        <dbReference type="Proteomes" id="UP001500840"/>
    </source>
</evidence>
<name>A0ABP8NLZ8_9BACT</name>